<dbReference type="Proteomes" id="UP000616595">
    <property type="component" value="Unassembled WGS sequence"/>
</dbReference>
<dbReference type="OrthoDB" id="9772751at2"/>
<feature type="domain" description="Methyltransferase" evidence="1">
    <location>
        <begin position="47"/>
        <end position="144"/>
    </location>
</feature>
<dbReference type="EMBL" id="WJBD01000002">
    <property type="protein sequence ID" value="MBC3887100.1"/>
    <property type="molecule type" value="Genomic_DNA"/>
</dbReference>
<dbReference type="InterPro" id="IPR041698">
    <property type="entry name" value="Methyltransf_25"/>
</dbReference>
<dbReference type="CDD" id="cd02440">
    <property type="entry name" value="AdoMet_MTases"/>
    <property type="match status" value="1"/>
</dbReference>
<dbReference type="InterPro" id="IPR029063">
    <property type="entry name" value="SAM-dependent_MTases_sf"/>
</dbReference>
<name>A0A923I0X9_9FIRM</name>
<dbReference type="Pfam" id="PF13649">
    <property type="entry name" value="Methyltransf_25"/>
    <property type="match status" value="1"/>
</dbReference>
<evidence type="ECO:0000313" key="2">
    <source>
        <dbReference type="EMBL" id="MBC3887100.1"/>
    </source>
</evidence>
<organism evidence="2 3">
    <name type="scientific">Acetobacterium paludosum</name>
    <dbReference type="NCBI Taxonomy" id="52693"/>
    <lineage>
        <taxon>Bacteria</taxon>
        <taxon>Bacillati</taxon>
        <taxon>Bacillota</taxon>
        <taxon>Clostridia</taxon>
        <taxon>Eubacteriales</taxon>
        <taxon>Eubacteriaceae</taxon>
        <taxon>Acetobacterium</taxon>
    </lineage>
</organism>
<keyword evidence="2" id="KW-0489">Methyltransferase</keyword>
<dbReference type="PANTHER" id="PTHR43591">
    <property type="entry name" value="METHYLTRANSFERASE"/>
    <property type="match status" value="1"/>
</dbReference>
<comment type="caution">
    <text evidence="2">The sequence shown here is derived from an EMBL/GenBank/DDBJ whole genome shotgun (WGS) entry which is preliminary data.</text>
</comment>
<dbReference type="AlphaFoldDB" id="A0A923I0X9"/>
<evidence type="ECO:0000313" key="3">
    <source>
        <dbReference type="Proteomes" id="UP000616595"/>
    </source>
</evidence>
<sequence length="214" mass="23871">MDEIMKNQTTLNSEGYDRIAREVFLPLFPLIARKALEIYGRNDGACLDIGAGGGMFGYNIALQSRLEVHFLDIQPEAIDICMKRGREWGLSSRCSYAVGDVHAIPLPSNTYPLIVSRGSIKFWGNADELKQALSEIYRVLKPGGITLIGNSLGPPEMEAAITEKMKIYNPGWGKKHGHNGIRFTMQERSDMLKSLAIPHRLEEDDSGSWIAMMK</sequence>
<keyword evidence="3" id="KW-1185">Reference proteome</keyword>
<proteinExistence type="predicted"/>
<dbReference type="Gene3D" id="3.40.50.150">
    <property type="entry name" value="Vaccinia Virus protein VP39"/>
    <property type="match status" value="1"/>
</dbReference>
<dbReference type="GO" id="GO:0032259">
    <property type="term" value="P:methylation"/>
    <property type="evidence" value="ECO:0007669"/>
    <property type="project" value="UniProtKB-KW"/>
</dbReference>
<evidence type="ECO:0000259" key="1">
    <source>
        <dbReference type="Pfam" id="PF13649"/>
    </source>
</evidence>
<keyword evidence="2" id="KW-0808">Transferase</keyword>
<dbReference type="SUPFAM" id="SSF53335">
    <property type="entry name" value="S-adenosyl-L-methionine-dependent methyltransferases"/>
    <property type="match status" value="1"/>
</dbReference>
<reference evidence="2" key="2">
    <citation type="submission" date="2020-10" db="EMBL/GenBank/DDBJ databases">
        <title>Comparative genomics of the Acetobacterium genus.</title>
        <authorList>
            <person name="Marshall C."/>
            <person name="May H."/>
            <person name="Norman S."/>
        </authorList>
    </citation>
    <scope>NUCLEOTIDE SEQUENCE</scope>
    <source>
        <strain evidence="2">DER-2019</strain>
    </source>
</reference>
<accession>A0A923I0X9</accession>
<reference evidence="2" key="1">
    <citation type="submission" date="2019-10" db="EMBL/GenBank/DDBJ databases">
        <authorList>
            <person name="Ross D.E."/>
            <person name="Gulliver D."/>
        </authorList>
    </citation>
    <scope>NUCLEOTIDE SEQUENCE</scope>
    <source>
        <strain evidence="2">DER-2019</strain>
    </source>
</reference>
<protein>
    <submittedName>
        <fullName evidence="2">Methyltransferase domain-containing protein</fullName>
    </submittedName>
</protein>
<gene>
    <name evidence="2" type="ORF">GH810_02090</name>
</gene>
<dbReference type="GO" id="GO:0008168">
    <property type="term" value="F:methyltransferase activity"/>
    <property type="evidence" value="ECO:0007669"/>
    <property type="project" value="UniProtKB-KW"/>
</dbReference>